<keyword evidence="7 9" id="KW-0460">Magnesium</keyword>
<comment type="similarity">
    <text evidence="2 9">Belongs to the CRISPR-associated endoribonuclease Cas2 protein family.</text>
</comment>
<comment type="cofactor">
    <cofactor evidence="1 9">
        <name>Mg(2+)</name>
        <dbReference type="ChEBI" id="CHEBI:18420"/>
    </cofactor>
</comment>
<dbReference type="NCBIfam" id="TIGR01573">
    <property type="entry name" value="cas2"/>
    <property type="match status" value="1"/>
</dbReference>
<sequence>MNCIIIYDIVDDNLRNKIADACLDFGLQRVQYSAFFGELSHNQKETLFKRITRLIGDKEGNVQIYPICEKDLALKQVHIMKKKTDEK</sequence>
<dbReference type="HAMAP" id="MF_01471">
    <property type="entry name" value="Cas2"/>
    <property type="match status" value="1"/>
</dbReference>
<dbReference type="EMBL" id="MFGW01000002">
    <property type="protein sequence ID" value="OGF68308.1"/>
    <property type="molecule type" value="Genomic_DNA"/>
</dbReference>
<dbReference type="GO" id="GO:0043571">
    <property type="term" value="P:maintenance of CRISPR repeat elements"/>
    <property type="evidence" value="ECO:0007669"/>
    <property type="project" value="UniProtKB-UniRule"/>
</dbReference>
<gene>
    <name evidence="9" type="primary">cas2</name>
    <name evidence="10" type="ORF">A2Y62_11440</name>
</gene>
<comment type="function">
    <text evidence="9">CRISPR (clustered regularly interspaced short palindromic repeat), is an adaptive immune system that provides protection against mobile genetic elements (viruses, transposable elements and conjugative plasmids). CRISPR clusters contain sequences complementary to antecedent mobile elements and target invading nucleic acids. CRISPR clusters are transcribed and processed into CRISPR RNA (crRNA). Functions as a ssRNA-specific endoribonuclease. Involved in the integration of spacer DNA into the CRISPR cassette.</text>
</comment>
<evidence type="ECO:0000313" key="10">
    <source>
        <dbReference type="EMBL" id="OGF68308.1"/>
    </source>
</evidence>
<dbReference type="GO" id="GO:0051607">
    <property type="term" value="P:defense response to virus"/>
    <property type="evidence" value="ECO:0007669"/>
    <property type="project" value="UniProtKB-UniRule"/>
</dbReference>
<dbReference type="EC" id="3.1.-.-" evidence="9"/>
<dbReference type="GO" id="GO:0046872">
    <property type="term" value="F:metal ion binding"/>
    <property type="evidence" value="ECO:0007669"/>
    <property type="project" value="UniProtKB-UniRule"/>
</dbReference>
<keyword evidence="6 9" id="KW-0378">Hydrolase</keyword>
<evidence type="ECO:0000256" key="2">
    <source>
        <dbReference type="ARBA" id="ARBA00009959"/>
    </source>
</evidence>
<evidence type="ECO:0000256" key="8">
    <source>
        <dbReference type="ARBA" id="ARBA00023118"/>
    </source>
</evidence>
<evidence type="ECO:0000256" key="9">
    <source>
        <dbReference type="HAMAP-Rule" id="MF_01471"/>
    </source>
</evidence>
<keyword evidence="8 9" id="KW-0051">Antiviral defense</keyword>
<name>A0A1F5VY69_9BACT</name>
<protein>
    <recommendedName>
        <fullName evidence="9">CRISPR-associated endoribonuclease Cas2</fullName>
        <ecNumber evidence="9">3.1.-.-</ecNumber>
    </recommendedName>
</protein>
<evidence type="ECO:0000256" key="5">
    <source>
        <dbReference type="ARBA" id="ARBA00022759"/>
    </source>
</evidence>
<dbReference type="STRING" id="1817863.A2Y62_11440"/>
<dbReference type="InterPro" id="IPR021127">
    <property type="entry name" value="CRISPR_associated_Cas2"/>
</dbReference>
<evidence type="ECO:0000256" key="3">
    <source>
        <dbReference type="ARBA" id="ARBA00022722"/>
    </source>
</evidence>
<evidence type="ECO:0000256" key="6">
    <source>
        <dbReference type="ARBA" id="ARBA00022801"/>
    </source>
</evidence>
<dbReference type="Proteomes" id="UP000178943">
    <property type="component" value="Unassembled WGS sequence"/>
</dbReference>
<dbReference type="SUPFAM" id="SSF143430">
    <property type="entry name" value="TTP0101/SSO1404-like"/>
    <property type="match status" value="1"/>
</dbReference>
<keyword evidence="3 9" id="KW-0540">Nuclease</keyword>
<dbReference type="Gene3D" id="3.30.70.240">
    <property type="match status" value="1"/>
</dbReference>
<dbReference type="CDD" id="cd09725">
    <property type="entry name" value="Cas2_I_II_III"/>
    <property type="match status" value="1"/>
</dbReference>
<accession>A0A1F5VY69</accession>
<keyword evidence="5 9" id="KW-0255">Endonuclease</keyword>
<dbReference type="AlphaFoldDB" id="A0A1F5VY69"/>
<dbReference type="GO" id="GO:0004521">
    <property type="term" value="F:RNA endonuclease activity"/>
    <property type="evidence" value="ECO:0007669"/>
    <property type="project" value="InterPro"/>
</dbReference>
<dbReference type="GO" id="GO:0016787">
    <property type="term" value="F:hydrolase activity"/>
    <property type="evidence" value="ECO:0007669"/>
    <property type="project" value="UniProtKB-KW"/>
</dbReference>
<comment type="caution">
    <text evidence="10">The sequence shown here is derived from an EMBL/GenBank/DDBJ whole genome shotgun (WGS) entry which is preliminary data.</text>
</comment>
<feature type="binding site" evidence="9">
    <location>
        <position position="8"/>
    </location>
    <ligand>
        <name>Mg(2+)</name>
        <dbReference type="ChEBI" id="CHEBI:18420"/>
        <note>catalytic</note>
    </ligand>
</feature>
<dbReference type="PANTHER" id="PTHR34405:SF3">
    <property type="entry name" value="CRISPR-ASSOCIATED ENDORIBONUCLEASE CAS2 3"/>
    <property type="match status" value="1"/>
</dbReference>
<comment type="subunit">
    <text evidence="9">Homodimer, forms a heterotetramer with a Cas1 homodimer.</text>
</comment>
<dbReference type="InterPro" id="IPR019199">
    <property type="entry name" value="Virulence_VapD/CRISPR_Cas2"/>
</dbReference>
<evidence type="ECO:0000256" key="4">
    <source>
        <dbReference type="ARBA" id="ARBA00022723"/>
    </source>
</evidence>
<dbReference type="Pfam" id="PF09827">
    <property type="entry name" value="CRISPR_Cas2"/>
    <property type="match status" value="1"/>
</dbReference>
<dbReference type="PANTHER" id="PTHR34405">
    <property type="entry name" value="CRISPR-ASSOCIATED ENDORIBONUCLEASE CAS2"/>
    <property type="match status" value="1"/>
</dbReference>
<evidence type="ECO:0000313" key="11">
    <source>
        <dbReference type="Proteomes" id="UP000178943"/>
    </source>
</evidence>
<evidence type="ECO:0000256" key="7">
    <source>
        <dbReference type="ARBA" id="ARBA00022842"/>
    </source>
</evidence>
<keyword evidence="4 9" id="KW-0479">Metal-binding</keyword>
<reference evidence="10 11" key="1">
    <citation type="journal article" date="2016" name="Nat. Commun.">
        <title>Thousands of microbial genomes shed light on interconnected biogeochemical processes in an aquifer system.</title>
        <authorList>
            <person name="Anantharaman K."/>
            <person name="Brown C.T."/>
            <person name="Hug L.A."/>
            <person name="Sharon I."/>
            <person name="Castelle C.J."/>
            <person name="Probst A.J."/>
            <person name="Thomas B.C."/>
            <person name="Singh A."/>
            <person name="Wilkins M.J."/>
            <person name="Karaoz U."/>
            <person name="Brodie E.L."/>
            <person name="Williams K.H."/>
            <person name="Hubbard S.S."/>
            <person name="Banfield J.F."/>
        </authorList>
    </citation>
    <scope>NUCLEOTIDE SEQUENCE [LARGE SCALE GENOMIC DNA]</scope>
</reference>
<evidence type="ECO:0000256" key="1">
    <source>
        <dbReference type="ARBA" id="ARBA00001946"/>
    </source>
</evidence>
<proteinExistence type="inferred from homology"/>
<organism evidence="10 11">
    <name type="scientific">Candidatus Fischerbacteria bacterium RBG_13_37_8</name>
    <dbReference type="NCBI Taxonomy" id="1817863"/>
    <lineage>
        <taxon>Bacteria</taxon>
        <taxon>Candidatus Fischeribacteriota</taxon>
    </lineage>
</organism>